<reference evidence="1 2" key="1">
    <citation type="submission" date="2014-04" db="EMBL/GenBank/DDBJ databases">
        <authorList>
            <consortium name="DOE Joint Genome Institute"/>
            <person name="Kuo A."/>
            <person name="Zuccaro A."/>
            <person name="Kohler A."/>
            <person name="Nagy L.G."/>
            <person name="Floudas D."/>
            <person name="Copeland A."/>
            <person name="Barry K.W."/>
            <person name="Cichocki N."/>
            <person name="Veneault-Fourrey C."/>
            <person name="LaButti K."/>
            <person name="Lindquist E.A."/>
            <person name="Lipzen A."/>
            <person name="Lundell T."/>
            <person name="Morin E."/>
            <person name="Murat C."/>
            <person name="Sun H."/>
            <person name="Tunlid A."/>
            <person name="Henrissat B."/>
            <person name="Grigoriev I.V."/>
            <person name="Hibbett D.S."/>
            <person name="Martin F."/>
            <person name="Nordberg H.P."/>
            <person name="Cantor M.N."/>
            <person name="Hua S.X."/>
        </authorList>
    </citation>
    <scope>NUCLEOTIDE SEQUENCE [LARGE SCALE GENOMIC DNA]</scope>
    <source>
        <strain evidence="1 2">MAFF 305830</strain>
    </source>
</reference>
<name>A0A0C3ACX1_SERVB</name>
<sequence length="59" mass="6736">MEPKRTISIDHLSSRLRVVRRAYRIVSSSYKPDEGFPITDDDVTEQRVVSVDNTVGKSK</sequence>
<keyword evidence="2" id="KW-1185">Reference proteome</keyword>
<reference evidence="2" key="2">
    <citation type="submission" date="2015-01" db="EMBL/GenBank/DDBJ databases">
        <title>Evolutionary Origins and Diversification of the Mycorrhizal Mutualists.</title>
        <authorList>
            <consortium name="DOE Joint Genome Institute"/>
            <consortium name="Mycorrhizal Genomics Consortium"/>
            <person name="Kohler A."/>
            <person name="Kuo A."/>
            <person name="Nagy L.G."/>
            <person name="Floudas D."/>
            <person name="Copeland A."/>
            <person name="Barry K.W."/>
            <person name="Cichocki N."/>
            <person name="Veneault-Fourrey C."/>
            <person name="LaButti K."/>
            <person name="Lindquist E.A."/>
            <person name="Lipzen A."/>
            <person name="Lundell T."/>
            <person name="Morin E."/>
            <person name="Murat C."/>
            <person name="Riley R."/>
            <person name="Ohm R."/>
            <person name="Sun H."/>
            <person name="Tunlid A."/>
            <person name="Henrissat B."/>
            <person name="Grigoriev I.V."/>
            <person name="Hibbett D.S."/>
            <person name="Martin F."/>
        </authorList>
    </citation>
    <scope>NUCLEOTIDE SEQUENCE [LARGE SCALE GENOMIC DNA]</scope>
    <source>
        <strain evidence="2">MAFF 305830</strain>
    </source>
</reference>
<gene>
    <name evidence="1" type="ORF">M408DRAFT_283666</name>
</gene>
<evidence type="ECO:0000313" key="1">
    <source>
        <dbReference type="EMBL" id="KIM22500.1"/>
    </source>
</evidence>
<protein>
    <submittedName>
        <fullName evidence="1">Uncharacterized protein</fullName>
    </submittedName>
</protein>
<dbReference type="HOGENOM" id="CLU_2962362_0_0_1"/>
<evidence type="ECO:0000313" key="2">
    <source>
        <dbReference type="Proteomes" id="UP000054097"/>
    </source>
</evidence>
<organism evidence="1 2">
    <name type="scientific">Serendipita vermifera MAFF 305830</name>
    <dbReference type="NCBI Taxonomy" id="933852"/>
    <lineage>
        <taxon>Eukaryota</taxon>
        <taxon>Fungi</taxon>
        <taxon>Dikarya</taxon>
        <taxon>Basidiomycota</taxon>
        <taxon>Agaricomycotina</taxon>
        <taxon>Agaricomycetes</taxon>
        <taxon>Sebacinales</taxon>
        <taxon>Serendipitaceae</taxon>
        <taxon>Serendipita</taxon>
    </lineage>
</organism>
<dbReference type="AlphaFoldDB" id="A0A0C3ACX1"/>
<dbReference type="EMBL" id="KN824354">
    <property type="protein sequence ID" value="KIM22500.1"/>
    <property type="molecule type" value="Genomic_DNA"/>
</dbReference>
<accession>A0A0C3ACX1</accession>
<dbReference type="Proteomes" id="UP000054097">
    <property type="component" value="Unassembled WGS sequence"/>
</dbReference>
<proteinExistence type="predicted"/>